<gene>
    <name evidence="8" type="primary">hisZ</name>
    <name evidence="10" type="ORF">ISF26_09425</name>
</gene>
<keyword evidence="8" id="KW-0028">Amino-acid biosynthesis</keyword>
<evidence type="ECO:0000256" key="1">
    <source>
        <dbReference type="ARBA" id="ARBA00004496"/>
    </source>
</evidence>
<comment type="similarity">
    <text evidence="3 8">Belongs to the class-II aminoacyl-tRNA synthetase family. HisZ subfamily.</text>
</comment>
<evidence type="ECO:0000256" key="2">
    <source>
        <dbReference type="ARBA" id="ARBA00004667"/>
    </source>
</evidence>
<reference evidence="10 11" key="1">
    <citation type="journal article" date="2021" name="Genome Biol. Evol.">
        <title>Complete Genome Sequencing of a Novel Gloeobacter Species from a Waterfall Cave in Mexico.</title>
        <authorList>
            <person name="Saw J.H."/>
            <person name="Cardona T."/>
            <person name="Montejano G."/>
        </authorList>
    </citation>
    <scope>NUCLEOTIDE SEQUENCE [LARGE SCALE GENOMIC DNA]</scope>
    <source>
        <strain evidence="10">MG652769</strain>
    </source>
</reference>
<evidence type="ECO:0000313" key="11">
    <source>
        <dbReference type="Proteomes" id="UP001054846"/>
    </source>
</evidence>
<organism evidence="10 11">
    <name type="scientific">Gloeobacter morelensis MG652769</name>
    <dbReference type="NCBI Taxonomy" id="2781736"/>
    <lineage>
        <taxon>Bacteria</taxon>
        <taxon>Bacillati</taxon>
        <taxon>Cyanobacteriota</taxon>
        <taxon>Cyanophyceae</taxon>
        <taxon>Gloeobacterales</taxon>
        <taxon>Gloeobacteraceae</taxon>
        <taxon>Gloeobacter</taxon>
        <taxon>Gloeobacter morelensis</taxon>
    </lineage>
</organism>
<evidence type="ECO:0000256" key="3">
    <source>
        <dbReference type="ARBA" id="ARBA00005539"/>
    </source>
</evidence>
<dbReference type="InterPro" id="IPR045864">
    <property type="entry name" value="aa-tRNA-synth_II/BPL/LPL"/>
</dbReference>
<keyword evidence="8" id="KW-0368">Histidine biosynthesis</keyword>
<dbReference type="InterPro" id="IPR041715">
    <property type="entry name" value="HisRS-like_core"/>
</dbReference>
<keyword evidence="10" id="KW-0808">Transferase</keyword>
<dbReference type="PIRSF" id="PIRSF001549">
    <property type="entry name" value="His-tRNA_synth"/>
    <property type="match status" value="1"/>
</dbReference>
<comment type="miscellaneous">
    <text evidence="8">This function is generally fulfilled by the C-terminal part of HisG, which is missing in some bacteria such as this one.</text>
</comment>
<keyword evidence="11" id="KW-1185">Reference proteome</keyword>
<dbReference type="NCBIfam" id="TIGR00443">
    <property type="entry name" value="hisZ_biosyn_reg"/>
    <property type="match status" value="1"/>
</dbReference>
<evidence type="ECO:0000256" key="8">
    <source>
        <dbReference type="HAMAP-Rule" id="MF_00125"/>
    </source>
</evidence>
<comment type="pathway">
    <text evidence="2 8">Amino-acid biosynthesis; L-histidine biosynthesis; L-histidine from 5-phospho-alpha-D-ribose 1-diphosphate: step 1/9.</text>
</comment>
<evidence type="ECO:0000313" key="10">
    <source>
        <dbReference type="EMBL" id="UFP96405.1"/>
    </source>
</evidence>
<dbReference type="InterPro" id="IPR004516">
    <property type="entry name" value="HisRS/HisZ"/>
</dbReference>
<dbReference type="InterPro" id="IPR006195">
    <property type="entry name" value="aa-tRNA-synth_II"/>
</dbReference>
<evidence type="ECO:0000259" key="9">
    <source>
        <dbReference type="PROSITE" id="PS50862"/>
    </source>
</evidence>
<dbReference type="Pfam" id="PF13393">
    <property type="entry name" value="tRNA-synt_His"/>
    <property type="match status" value="1"/>
</dbReference>
<dbReference type="RefSeq" id="WP_230843646.1">
    <property type="nucleotide sequence ID" value="NZ_CP063845.1"/>
</dbReference>
<dbReference type="PANTHER" id="PTHR43707">
    <property type="entry name" value="HISTIDYL-TRNA SYNTHETASE"/>
    <property type="match status" value="1"/>
</dbReference>
<protein>
    <recommendedName>
        <fullName evidence="5 8">ATP phosphoribosyltransferase regulatory subunit</fullName>
    </recommendedName>
</protein>
<keyword evidence="10" id="KW-0328">Glycosyltransferase</keyword>
<sequence length="391" mass="42239">MYQPPTGVRDLLPLDVSQKLWIEQRLQRVFSRWDYQRIITPTLERMETLQASGSIDLQAILQLRDAEGVSLGLRPDPTPSLARAVATRLADTPWPVRLSYQMNVFRSTTQPQEFYQAGVELIGAGGALADAEVLLVLADCLAELAPPDWTLILGAVAFTRSWLAQVAEPARHRLRRAMAELDRVAILAEAGIDEAVRSQLLLLFDLRGAPEMVLSKASSLPMSDAQRAELAELETLTGWLGGRSVPVVLDLSLVEAFDYYTGLIFEVSAGGRLIGRGGRYDHLLGSYGKPAPGAGFALNLEALQQVLLPTGRLPGRTAGGGFLVVPDGPEAWEAALAEADKLRRAPGERVEIELLGRTGAEAIAHGRALGAAVVRWVHADGSTTDCDLTIA</sequence>
<accession>A0ABY3PRV2</accession>
<proteinExistence type="inferred from homology"/>
<dbReference type="Proteomes" id="UP001054846">
    <property type="component" value="Chromosome"/>
</dbReference>
<dbReference type="CDD" id="cd00773">
    <property type="entry name" value="HisRS-like_core"/>
    <property type="match status" value="1"/>
</dbReference>
<dbReference type="HAMAP" id="MF_00125">
    <property type="entry name" value="HisZ"/>
    <property type="match status" value="1"/>
</dbReference>
<dbReference type="EMBL" id="CP063845">
    <property type="protein sequence ID" value="UFP96405.1"/>
    <property type="molecule type" value="Genomic_DNA"/>
</dbReference>
<evidence type="ECO:0000256" key="7">
    <source>
        <dbReference type="ARBA" id="ARBA00025246"/>
    </source>
</evidence>
<dbReference type="PANTHER" id="PTHR43707:SF1">
    <property type="entry name" value="HISTIDINE--TRNA LIGASE, MITOCHONDRIAL-RELATED"/>
    <property type="match status" value="1"/>
</dbReference>
<comment type="subcellular location">
    <subcellularLocation>
        <location evidence="1 8">Cytoplasm</location>
    </subcellularLocation>
</comment>
<dbReference type="GO" id="GO:0016757">
    <property type="term" value="F:glycosyltransferase activity"/>
    <property type="evidence" value="ECO:0007669"/>
    <property type="project" value="UniProtKB-KW"/>
</dbReference>
<dbReference type="NCBIfam" id="NF008940">
    <property type="entry name" value="PRK12292.2-3"/>
    <property type="match status" value="1"/>
</dbReference>
<dbReference type="Gene3D" id="3.30.930.10">
    <property type="entry name" value="Bira Bifunctional Protein, Domain 2"/>
    <property type="match status" value="1"/>
</dbReference>
<evidence type="ECO:0000256" key="6">
    <source>
        <dbReference type="ARBA" id="ARBA00022490"/>
    </source>
</evidence>
<name>A0ABY3PRV2_9CYAN</name>
<evidence type="ECO:0000256" key="5">
    <source>
        <dbReference type="ARBA" id="ARBA00020397"/>
    </source>
</evidence>
<comment type="subunit">
    <text evidence="4 8">Heteromultimer composed of HisG and HisZ subunits.</text>
</comment>
<dbReference type="PROSITE" id="PS50862">
    <property type="entry name" value="AA_TRNA_LIGASE_II"/>
    <property type="match status" value="1"/>
</dbReference>
<evidence type="ECO:0000256" key="4">
    <source>
        <dbReference type="ARBA" id="ARBA00011496"/>
    </source>
</evidence>
<comment type="function">
    <text evidence="7 8">Required for the first step of histidine biosynthesis. May allow the feedback regulation of ATP phosphoribosyltransferase activity by histidine.</text>
</comment>
<feature type="domain" description="Aminoacyl-transfer RNA synthetases class-II family profile" evidence="9">
    <location>
        <begin position="22"/>
        <end position="326"/>
    </location>
</feature>
<keyword evidence="6 8" id="KW-0963">Cytoplasm</keyword>
<dbReference type="InterPro" id="IPR004517">
    <property type="entry name" value="HisZ"/>
</dbReference>
<dbReference type="SUPFAM" id="SSF55681">
    <property type="entry name" value="Class II aaRS and biotin synthetases"/>
    <property type="match status" value="1"/>
</dbReference>